<dbReference type="GO" id="GO:0071555">
    <property type="term" value="P:cell wall organization"/>
    <property type="evidence" value="ECO:0007669"/>
    <property type="project" value="UniProtKB-KW"/>
</dbReference>
<dbReference type="Gene3D" id="3.20.20.370">
    <property type="entry name" value="Glycoside hydrolase/deacetylase"/>
    <property type="match status" value="1"/>
</dbReference>
<dbReference type="Proteomes" id="UP000054196">
    <property type="component" value="Unassembled WGS sequence"/>
</dbReference>
<reference evidence="9" key="1">
    <citation type="journal article" date="2012" name="Science">
        <title>The Paleozoic origin of enzymatic lignin decomposition reconstructed from 31 fungal genomes.</title>
        <authorList>
            <person name="Floudas D."/>
            <person name="Binder M."/>
            <person name="Riley R."/>
            <person name="Barry K."/>
            <person name="Blanchette R.A."/>
            <person name="Henrissat B."/>
            <person name="Martinez A.T."/>
            <person name="Otillar R."/>
            <person name="Spatafora J.W."/>
            <person name="Yadav J.S."/>
            <person name="Aerts A."/>
            <person name="Benoit I."/>
            <person name="Boyd A."/>
            <person name="Carlson A."/>
            <person name="Copeland A."/>
            <person name="Coutinho P.M."/>
            <person name="de Vries R.P."/>
            <person name="Ferreira P."/>
            <person name="Findley K."/>
            <person name="Foster B."/>
            <person name="Gaskell J."/>
            <person name="Glotzer D."/>
            <person name="Gorecki P."/>
            <person name="Heitman J."/>
            <person name="Hesse C."/>
            <person name="Hori C."/>
            <person name="Igarashi K."/>
            <person name="Jurgens J.A."/>
            <person name="Kallen N."/>
            <person name="Kersten P."/>
            <person name="Kohler A."/>
            <person name="Kuees U."/>
            <person name="Kumar T.K.A."/>
            <person name="Kuo A."/>
            <person name="LaButti K."/>
            <person name="Larrondo L.F."/>
            <person name="Lindquist E."/>
            <person name="Ling A."/>
            <person name="Lombard V."/>
            <person name="Lucas S."/>
            <person name="Lundell T."/>
            <person name="Martin R."/>
            <person name="McLaughlin D.J."/>
            <person name="Morgenstern I."/>
            <person name="Morin E."/>
            <person name="Murat C."/>
            <person name="Nagy L.G."/>
            <person name="Nolan M."/>
            <person name="Ohm R.A."/>
            <person name="Patyshakuliyeva A."/>
            <person name="Rokas A."/>
            <person name="Ruiz-Duenas F.J."/>
            <person name="Sabat G."/>
            <person name="Salamov A."/>
            <person name="Samejima M."/>
            <person name="Schmutz J."/>
            <person name="Slot J.C."/>
            <person name="St John F."/>
            <person name="Stenlid J."/>
            <person name="Sun H."/>
            <person name="Sun S."/>
            <person name="Syed K."/>
            <person name="Tsang A."/>
            <person name="Wiebenga A."/>
            <person name="Young D."/>
            <person name="Pisabarro A."/>
            <person name="Eastwood D.C."/>
            <person name="Martin F."/>
            <person name="Cullen D."/>
            <person name="Grigoriev I.V."/>
            <person name="Hibbett D.S."/>
        </authorList>
    </citation>
    <scope>NUCLEOTIDE SEQUENCE [LARGE SCALE GENOMIC DNA]</scope>
    <source>
        <strain evidence="9">HHB-11173 SS5</strain>
    </source>
</reference>
<dbReference type="GO" id="GO:0098552">
    <property type="term" value="C:side of membrane"/>
    <property type="evidence" value="ECO:0007669"/>
    <property type="project" value="UniProtKB-KW"/>
</dbReference>
<keyword evidence="9" id="KW-1185">Reference proteome</keyword>
<dbReference type="OMA" id="DLPYWEP"/>
<evidence type="ECO:0000259" key="7">
    <source>
        <dbReference type="PROSITE" id="PS51677"/>
    </source>
</evidence>
<dbReference type="GO" id="GO:0005886">
    <property type="term" value="C:plasma membrane"/>
    <property type="evidence" value="ECO:0007669"/>
    <property type="project" value="UniProtKB-SubCell"/>
</dbReference>
<protein>
    <submittedName>
        <fullName evidence="8">Chitin deacetylase</fullName>
    </submittedName>
</protein>
<keyword evidence="5" id="KW-0449">Lipoprotein</keyword>
<dbReference type="PANTHER" id="PTHR43123">
    <property type="entry name" value="POLYSACCHARIDE DEACETYLASE-RELATED"/>
    <property type="match status" value="1"/>
</dbReference>
<dbReference type="HOGENOM" id="CLU_029940_0_0_1"/>
<keyword evidence="2" id="KW-1003">Cell membrane</keyword>
<name>R7S3K6_PUNST</name>
<proteinExistence type="predicted"/>
<keyword evidence="3" id="KW-0336">GPI-anchor</keyword>
<keyword evidence="4" id="KW-0472">Membrane</keyword>
<dbReference type="SUPFAM" id="SSF88713">
    <property type="entry name" value="Glycoside hydrolase/deacetylase"/>
    <property type="match status" value="1"/>
</dbReference>
<evidence type="ECO:0000256" key="1">
    <source>
        <dbReference type="ARBA" id="ARBA00004609"/>
    </source>
</evidence>
<evidence type="ECO:0000256" key="6">
    <source>
        <dbReference type="ARBA" id="ARBA00023316"/>
    </source>
</evidence>
<dbReference type="RefSeq" id="XP_007388244.1">
    <property type="nucleotide sequence ID" value="XM_007388182.1"/>
</dbReference>
<keyword evidence="3" id="KW-0325">Glycoprotein</keyword>
<organism evidence="8 9">
    <name type="scientific">Punctularia strigosozonata (strain HHB-11173)</name>
    <name type="common">White-rot fungus</name>
    <dbReference type="NCBI Taxonomy" id="741275"/>
    <lineage>
        <taxon>Eukaryota</taxon>
        <taxon>Fungi</taxon>
        <taxon>Dikarya</taxon>
        <taxon>Basidiomycota</taxon>
        <taxon>Agaricomycotina</taxon>
        <taxon>Agaricomycetes</taxon>
        <taxon>Corticiales</taxon>
        <taxon>Punctulariaceae</taxon>
        <taxon>Punctularia</taxon>
    </lineage>
</organism>
<evidence type="ECO:0000256" key="3">
    <source>
        <dbReference type="ARBA" id="ARBA00022622"/>
    </source>
</evidence>
<dbReference type="AlphaFoldDB" id="R7S3K6"/>
<evidence type="ECO:0000256" key="5">
    <source>
        <dbReference type="ARBA" id="ARBA00023288"/>
    </source>
</evidence>
<feature type="domain" description="NodB homology" evidence="7">
    <location>
        <begin position="74"/>
        <end position="301"/>
    </location>
</feature>
<keyword evidence="6" id="KW-0961">Cell wall biogenesis/degradation</keyword>
<evidence type="ECO:0000256" key="2">
    <source>
        <dbReference type="ARBA" id="ARBA00022475"/>
    </source>
</evidence>
<dbReference type="InterPro" id="IPR011330">
    <property type="entry name" value="Glyco_hydro/deAcase_b/a-brl"/>
</dbReference>
<evidence type="ECO:0000313" key="9">
    <source>
        <dbReference type="Proteomes" id="UP000054196"/>
    </source>
</evidence>
<comment type="subcellular location">
    <subcellularLocation>
        <location evidence="1">Cell membrane</location>
        <topology evidence="1">Lipid-anchor</topology>
        <topology evidence="1">GPI-anchor</topology>
    </subcellularLocation>
</comment>
<dbReference type="GO" id="GO:0016810">
    <property type="term" value="F:hydrolase activity, acting on carbon-nitrogen (but not peptide) bonds"/>
    <property type="evidence" value="ECO:0007669"/>
    <property type="project" value="InterPro"/>
</dbReference>
<dbReference type="KEGG" id="psq:PUNSTDRAFT_108208"/>
<dbReference type="OrthoDB" id="9970124at2759"/>
<dbReference type="PROSITE" id="PS51677">
    <property type="entry name" value="NODB"/>
    <property type="match status" value="1"/>
</dbReference>
<dbReference type="PANTHER" id="PTHR43123:SF1">
    <property type="entry name" value="POLYSACCHARIDE DEACETYLASE-RELATED"/>
    <property type="match status" value="1"/>
</dbReference>
<gene>
    <name evidence="8" type="ORF">PUNSTDRAFT_108208</name>
</gene>
<dbReference type="InterPro" id="IPR002509">
    <property type="entry name" value="NODB_dom"/>
</dbReference>
<accession>R7S3K6</accession>
<evidence type="ECO:0000256" key="4">
    <source>
        <dbReference type="ARBA" id="ARBA00023136"/>
    </source>
</evidence>
<dbReference type="Pfam" id="PF01522">
    <property type="entry name" value="Polysacc_deac_1"/>
    <property type="match status" value="1"/>
</dbReference>
<dbReference type="eggNOG" id="ENOG502QQRF">
    <property type="taxonomic scope" value="Eukaryota"/>
</dbReference>
<evidence type="ECO:0000313" key="8">
    <source>
        <dbReference type="EMBL" id="EIN04449.1"/>
    </source>
</evidence>
<dbReference type="GO" id="GO:0005975">
    <property type="term" value="P:carbohydrate metabolic process"/>
    <property type="evidence" value="ECO:0007669"/>
    <property type="project" value="InterPro"/>
</dbReference>
<dbReference type="EMBL" id="JH687554">
    <property type="protein sequence ID" value="EIN04449.1"/>
    <property type="molecule type" value="Genomic_DNA"/>
</dbReference>
<dbReference type="GeneID" id="18876149"/>
<sequence length="331" mass="37567">MERNSTDIPLRDFVGYGRNPPDAQWPNGARIAVSFVLNYEEGGEYNPLNGDARTEANLNERFGATPLKDGSRDWPMESQYEYGSRAGVWRIMNLFDKHDMKITIYAVGRALDVNPPAGPEFEKHGHELAMHGYRWIDHPDLENDPEAEKALIRAGIASIQRNSVSGKPPGGWYLGRPSTRSRALIAQVHKEQGIPLHWQSDSYADDLPYWIPYPGGERHEGLLMIPYTYDNNDFKFTQPPGFTSASGFEEYLKNAFDTLYEEGGKMMSIGLHCRVIGKPGRFPALKHFVEYISKKPGVWVATRSEIAKHWAEKFPYDPEAIKHAPAFDKPW</sequence>